<comment type="cofactor">
    <cofactor evidence="1">
        <name>pyridoxal 5'-phosphate</name>
        <dbReference type="ChEBI" id="CHEBI:597326"/>
    </cofactor>
</comment>
<gene>
    <name evidence="5" type="ORF">CSSPJE1EN1_LOCUS26435</name>
</gene>
<dbReference type="PANTHER" id="PTHR11601">
    <property type="entry name" value="CYSTEINE DESULFURYLASE FAMILY MEMBER"/>
    <property type="match status" value="1"/>
</dbReference>
<feature type="domain" description="Aminotransferase class V" evidence="4">
    <location>
        <begin position="123"/>
        <end position="232"/>
    </location>
</feature>
<reference evidence="5" key="1">
    <citation type="submission" date="2024-02" db="EMBL/GenBank/DDBJ databases">
        <authorList>
            <consortium name="ELIXIR-Norway"/>
            <consortium name="Elixir Norway"/>
        </authorList>
    </citation>
    <scope>NUCLEOTIDE SEQUENCE</scope>
</reference>
<comment type="similarity">
    <text evidence="2">Belongs to the class-V pyridoxal-phosphate-dependent aminotransferase family. NifS/IscS subfamily.</text>
</comment>
<comment type="caution">
    <text evidence="5">The sequence shown here is derived from an EMBL/GenBank/DDBJ whole genome shotgun (WGS) entry which is preliminary data.</text>
</comment>
<dbReference type="Gene3D" id="3.40.640.10">
    <property type="entry name" value="Type I PLP-dependent aspartate aminotransferase-like (Major domain)"/>
    <property type="match status" value="1"/>
</dbReference>
<dbReference type="SUPFAM" id="SSF53383">
    <property type="entry name" value="PLP-dependent transferases"/>
    <property type="match status" value="1"/>
</dbReference>
<dbReference type="PANTHER" id="PTHR11601:SF34">
    <property type="entry name" value="CYSTEINE DESULFURASE"/>
    <property type="match status" value="1"/>
</dbReference>
<protein>
    <recommendedName>
        <fullName evidence="4">Aminotransferase class V domain-containing protein</fullName>
    </recommendedName>
</protein>
<evidence type="ECO:0000313" key="5">
    <source>
        <dbReference type="EMBL" id="CAK9251057.1"/>
    </source>
</evidence>
<evidence type="ECO:0000259" key="4">
    <source>
        <dbReference type="Pfam" id="PF00266"/>
    </source>
</evidence>
<feature type="region of interest" description="Disordered" evidence="3">
    <location>
        <begin position="39"/>
        <end position="66"/>
    </location>
</feature>
<organism evidence="5 6">
    <name type="scientific">Sphagnum jensenii</name>
    <dbReference type="NCBI Taxonomy" id="128206"/>
    <lineage>
        <taxon>Eukaryota</taxon>
        <taxon>Viridiplantae</taxon>
        <taxon>Streptophyta</taxon>
        <taxon>Embryophyta</taxon>
        <taxon>Bryophyta</taxon>
        <taxon>Sphagnophytina</taxon>
        <taxon>Sphagnopsida</taxon>
        <taxon>Sphagnales</taxon>
        <taxon>Sphagnaceae</taxon>
        <taxon>Sphagnum</taxon>
    </lineage>
</organism>
<evidence type="ECO:0000313" key="6">
    <source>
        <dbReference type="Proteomes" id="UP001497444"/>
    </source>
</evidence>
<keyword evidence="6" id="KW-1185">Reference proteome</keyword>
<evidence type="ECO:0000256" key="3">
    <source>
        <dbReference type="SAM" id="MobiDB-lite"/>
    </source>
</evidence>
<dbReference type="EMBL" id="CAXAQS010000306">
    <property type="protein sequence ID" value="CAK9251057.1"/>
    <property type="molecule type" value="Genomic_DNA"/>
</dbReference>
<evidence type="ECO:0000256" key="1">
    <source>
        <dbReference type="ARBA" id="ARBA00001933"/>
    </source>
</evidence>
<dbReference type="InterPro" id="IPR015421">
    <property type="entry name" value="PyrdxlP-dep_Trfase_major"/>
</dbReference>
<proteinExistence type="inferred from homology"/>
<feature type="compositionally biased region" description="Basic residues" evidence="3">
    <location>
        <begin position="51"/>
        <end position="66"/>
    </location>
</feature>
<sequence length="250" mass="27528">MSDRNKAKSCMASIGALVMAGTAKAKRYCRTVGSAFSAPSQRTAAGPGYRRGLKRNIRPDRRKRERSGHFYLLRRRRDQPGRSFNLFRCDGPHRQKPVHHIRYRRSSLHHGHWKVGTIELRGKMAPADKNGRITAGAIAEAMTPRTALVSIAWANGLTGVINPIEEIAAICKERGVHLHIDASHVLGKVFAEWEEVPAHFLTFNGDSIHAPSGTGALFIRGDVKCSPMILGGIEQGGYRAGPTVWPDLPL</sequence>
<dbReference type="InterPro" id="IPR000192">
    <property type="entry name" value="Aminotrans_V_dom"/>
</dbReference>
<accession>A0ABP0VAC7</accession>
<name>A0ABP0VAC7_9BRYO</name>
<dbReference type="InterPro" id="IPR015424">
    <property type="entry name" value="PyrdxlP-dep_Trfase"/>
</dbReference>
<evidence type="ECO:0000256" key="2">
    <source>
        <dbReference type="ARBA" id="ARBA00006490"/>
    </source>
</evidence>
<dbReference type="Pfam" id="PF00266">
    <property type="entry name" value="Aminotran_5"/>
    <property type="match status" value="1"/>
</dbReference>
<dbReference type="Proteomes" id="UP001497444">
    <property type="component" value="Unassembled WGS sequence"/>
</dbReference>